<reference evidence="3" key="1">
    <citation type="submission" date="2021-01" db="EMBL/GenBank/DDBJ databases">
        <authorList>
            <person name="Corre E."/>
            <person name="Pelletier E."/>
            <person name="Niang G."/>
            <person name="Scheremetjew M."/>
            <person name="Finn R."/>
            <person name="Kale V."/>
            <person name="Holt S."/>
            <person name="Cochrane G."/>
            <person name="Meng A."/>
            <person name="Brown T."/>
            <person name="Cohen L."/>
        </authorList>
    </citation>
    <scope>NUCLEOTIDE SEQUENCE</scope>
    <source>
        <strain evidence="3">NIES-381</strain>
    </source>
</reference>
<dbReference type="EMBL" id="HBGA01101773">
    <property type="protein sequence ID" value="CAD9026785.1"/>
    <property type="molecule type" value="Transcribed_RNA"/>
</dbReference>
<keyword evidence="2" id="KW-1133">Transmembrane helix</keyword>
<organism evidence="3">
    <name type="scientific">Eutreptiella gymnastica</name>
    <dbReference type="NCBI Taxonomy" id="73025"/>
    <lineage>
        <taxon>Eukaryota</taxon>
        <taxon>Discoba</taxon>
        <taxon>Euglenozoa</taxon>
        <taxon>Euglenida</taxon>
        <taxon>Spirocuta</taxon>
        <taxon>Euglenophyceae</taxon>
        <taxon>Eutreptiales</taxon>
        <taxon>Eutreptiaceae</taxon>
        <taxon>Eutreptiella</taxon>
    </lineage>
</organism>
<evidence type="ECO:0000313" key="3">
    <source>
        <dbReference type="EMBL" id="CAD9026785.1"/>
    </source>
</evidence>
<proteinExistence type="predicted"/>
<gene>
    <name evidence="3" type="ORF">EGYM00392_LOCUS37915</name>
</gene>
<sequence>MAYKWVDVTIVVAFITAALFAIIACSIPEWSRHETTELIDGATAVRLERIGLWRTCIEVNDTKHCHDTDAGEEFECQSLLNATRSFNVIFFTFSIAVAATLLCASAYEWRWLGVITGLFAVVTMAMGLACWACWVSYSSRADCGMSGSYVAGAFILMVVAFAICMFFTILAAFVLLTTKGFGFDKDWSGRPPMPIPRKPYDAYQVPSSPQPPTPPPRPISHQDDRYTTPDRSSIYRVQEQETEPKPPSTAIDPVQFTAAVPAGYSSGPAMSPQIQFQFQDQPLSYPQYQG</sequence>
<dbReference type="AlphaFoldDB" id="A0A7S1IY97"/>
<feature type="transmembrane region" description="Helical" evidence="2">
    <location>
        <begin position="6"/>
        <end position="27"/>
    </location>
</feature>
<feature type="compositionally biased region" description="Pro residues" evidence="1">
    <location>
        <begin position="208"/>
        <end position="218"/>
    </location>
</feature>
<feature type="transmembrane region" description="Helical" evidence="2">
    <location>
        <begin position="88"/>
        <end position="107"/>
    </location>
</feature>
<feature type="region of interest" description="Disordered" evidence="1">
    <location>
        <begin position="198"/>
        <end position="253"/>
    </location>
</feature>
<name>A0A7S1IY97_9EUGL</name>
<feature type="transmembrane region" description="Helical" evidence="2">
    <location>
        <begin position="113"/>
        <end position="137"/>
    </location>
</feature>
<protein>
    <recommendedName>
        <fullName evidence="4">Claudin</fullName>
    </recommendedName>
</protein>
<dbReference type="PROSITE" id="PS51257">
    <property type="entry name" value="PROKAR_LIPOPROTEIN"/>
    <property type="match status" value="1"/>
</dbReference>
<keyword evidence="2" id="KW-0472">Membrane</keyword>
<dbReference type="Gene3D" id="1.20.140.150">
    <property type="match status" value="1"/>
</dbReference>
<evidence type="ECO:0000256" key="2">
    <source>
        <dbReference type="SAM" id="Phobius"/>
    </source>
</evidence>
<evidence type="ECO:0008006" key="4">
    <source>
        <dbReference type="Google" id="ProtNLM"/>
    </source>
</evidence>
<evidence type="ECO:0000256" key="1">
    <source>
        <dbReference type="SAM" id="MobiDB-lite"/>
    </source>
</evidence>
<accession>A0A7S1IY97</accession>
<feature type="transmembrane region" description="Helical" evidence="2">
    <location>
        <begin position="149"/>
        <end position="176"/>
    </location>
</feature>
<keyword evidence="2" id="KW-0812">Transmembrane</keyword>